<keyword evidence="4 9" id="KW-1133">Transmembrane helix</keyword>
<dbReference type="Pfam" id="PF12796">
    <property type="entry name" value="Ank_2"/>
    <property type="match status" value="3"/>
</dbReference>
<evidence type="ECO:0000256" key="3">
    <source>
        <dbReference type="ARBA" id="ARBA00022737"/>
    </source>
</evidence>
<dbReference type="PANTHER" id="PTHR24186:SF36">
    <property type="entry name" value="SERINE_THREONINE-PROTEIN PHOSPHATASE 6 REGULATORY ANKYRIN REPEAT SUBUNIT A-LIKE"/>
    <property type="match status" value="1"/>
</dbReference>
<organism evidence="11 12">
    <name type="scientific">Acer saccharum</name>
    <name type="common">Sugar maple</name>
    <dbReference type="NCBI Taxonomy" id="4024"/>
    <lineage>
        <taxon>Eukaryota</taxon>
        <taxon>Viridiplantae</taxon>
        <taxon>Streptophyta</taxon>
        <taxon>Embryophyta</taxon>
        <taxon>Tracheophyta</taxon>
        <taxon>Spermatophyta</taxon>
        <taxon>Magnoliopsida</taxon>
        <taxon>eudicotyledons</taxon>
        <taxon>Gunneridae</taxon>
        <taxon>Pentapetalae</taxon>
        <taxon>rosids</taxon>
        <taxon>malvids</taxon>
        <taxon>Sapindales</taxon>
        <taxon>Sapindaceae</taxon>
        <taxon>Hippocastanoideae</taxon>
        <taxon>Acereae</taxon>
        <taxon>Acer</taxon>
    </lineage>
</organism>
<reference evidence="11" key="2">
    <citation type="submission" date="2023-06" db="EMBL/GenBank/DDBJ databases">
        <authorList>
            <person name="Swenson N.G."/>
            <person name="Wegrzyn J.L."/>
            <person name="Mcevoy S.L."/>
        </authorList>
    </citation>
    <scope>NUCLEOTIDE SEQUENCE</scope>
    <source>
        <strain evidence="11">NS2018</strain>
        <tissue evidence="11">Leaf</tissue>
    </source>
</reference>
<feature type="region of interest" description="Disordered" evidence="8">
    <location>
        <begin position="1"/>
        <end position="45"/>
    </location>
</feature>
<dbReference type="SMART" id="SM00248">
    <property type="entry name" value="ANK"/>
    <property type="match status" value="8"/>
</dbReference>
<dbReference type="EMBL" id="JAUESC010000002">
    <property type="protein sequence ID" value="KAK0606018.1"/>
    <property type="molecule type" value="Genomic_DNA"/>
</dbReference>
<dbReference type="Pfam" id="PF00023">
    <property type="entry name" value="Ank"/>
    <property type="match status" value="1"/>
</dbReference>
<name>A0AA39TJI8_ACESA</name>
<dbReference type="GO" id="GO:0005886">
    <property type="term" value="C:plasma membrane"/>
    <property type="evidence" value="ECO:0007669"/>
    <property type="project" value="TreeGrafter"/>
</dbReference>
<comment type="subcellular location">
    <subcellularLocation>
        <location evidence="1">Membrane</location>
        <topology evidence="1">Multi-pass membrane protein</topology>
    </subcellularLocation>
</comment>
<dbReference type="Proteomes" id="UP001168877">
    <property type="component" value="Unassembled WGS sequence"/>
</dbReference>
<feature type="transmembrane region" description="Helical" evidence="9">
    <location>
        <begin position="578"/>
        <end position="599"/>
    </location>
</feature>
<keyword evidence="3" id="KW-0677">Repeat</keyword>
<feature type="transmembrane region" description="Helical" evidence="9">
    <location>
        <begin position="536"/>
        <end position="558"/>
    </location>
</feature>
<dbReference type="AlphaFoldDB" id="A0AA39TJI8"/>
<keyword evidence="6 9" id="KW-0472">Membrane</keyword>
<feature type="domain" description="PGG" evidence="10">
    <location>
        <begin position="528"/>
        <end position="645"/>
    </location>
</feature>
<feature type="repeat" description="ANK" evidence="7">
    <location>
        <begin position="163"/>
        <end position="185"/>
    </location>
</feature>
<feature type="repeat" description="ANK" evidence="7">
    <location>
        <begin position="248"/>
        <end position="269"/>
    </location>
</feature>
<dbReference type="InterPro" id="IPR026961">
    <property type="entry name" value="PGG_dom"/>
</dbReference>
<evidence type="ECO:0000256" key="7">
    <source>
        <dbReference type="PROSITE-ProRule" id="PRU00023"/>
    </source>
</evidence>
<evidence type="ECO:0000256" key="6">
    <source>
        <dbReference type="ARBA" id="ARBA00023136"/>
    </source>
</evidence>
<dbReference type="InterPro" id="IPR036770">
    <property type="entry name" value="Ankyrin_rpt-contain_sf"/>
</dbReference>
<feature type="compositionally biased region" description="Basic and acidic residues" evidence="8">
    <location>
        <begin position="1"/>
        <end position="11"/>
    </location>
</feature>
<evidence type="ECO:0000256" key="2">
    <source>
        <dbReference type="ARBA" id="ARBA00022692"/>
    </source>
</evidence>
<feature type="repeat" description="ANK" evidence="7">
    <location>
        <begin position="349"/>
        <end position="372"/>
    </location>
</feature>
<dbReference type="PROSITE" id="PS50297">
    <property type="entry name" value="ANK_REP_REGION"/>
    <property type="match status" value="4"/>
</dbReference>
<feature type="repeat" description="ANK" evidence="7">
    <location>
        <begin position="315"/>
        <end position="347"/>
    </location>
</feature>
<dbReference type="Gene3D" id="1.25.40.20">
    <property type="entry name" value="Ankyrin repeat-containing domain"/>
    <property type="match status" value="2"/>
</dbReference>
<evidence type="ECO:0000256" key="8">
    <source>
        <dbReference type="SAM" id="MobiDB-lite"/>
    </source>
</evidence>
<reference evidence="11" key="1">
    <citation type="journal article" date="2022" name="Plant J.">
        <title>Strategies of tolerance reflected in two North American maple genomes.</title>
        <authorList>
            <person name="McEvoy S.L."/>
            <person name="Sezen U.U."/>
            <person name="Trouern-Trend A."/>
            <person name="McMahon S.M."/>
            <person name="Schaberg P.G."/>
            <person name="Yang J."/>
            <person name="Wegrzyn J.L."/>
            <person name="Swenson N.G."/>
        </authorList>
    </citation>
    <scope>NUCLEOTIDE SEQUENCE</scope>
    <source>
        <strain evidence="11">NS2018</strain>
    </source>
</reference>
<comment type="caution">
    <text evidence="11">The sequence shown here is derived from an EMBL/GenBank/DDBJ whole genome shotgun (WGS) entry which is preliminary data.</text>
</comment>
<gene>
    <name evidence="11" type="ORF">LWI29_033188</name>
</gene>
<evidence type="ECO:0000256" key="4">
    <source>
        <dbReference type="ARBA" id="ARBA00022989"/>
    </source>
</evidence>
<accession>A0AA39TJI8</accession>
<sequence length="701" mass="78249">MEAATKDKEIEMASSSSAADSKPNNCSNSEFEKEETMMASSSNNQGKSFNSMGLKHYSAAAKGELEKFEDAKALAKILTPNGNTILHIHITARPRSKISQALPRSKISQNIDFLRGVLGKVSDLLWNFNKITVRPRSKISQNIEFLSGILEKCSDLLWEVNKKGETLLHMAAKHGHADVAKFLLEECKKPFQNDQESGIKATRLMLQMTNEARDTALHEAVRYSDDQLDVVKVLTQADPKLTYEANTAGETPLYLAAERGYAEVLKVILTCSSPGDHGPYDRTALHVAVIRKDEDMVERLLQAEERIHKSKQDRYGWTPLHFAAYLGYIEILNKLLSKDNSAAYKADNRGKTALHVAAGRGRVDIMRELISKCPDCCELVDERGWNVLHFALESRNKKAVKLVLEKPWLGNLINEKDENGNTPLLHAASIGYYHMRHPKVDMQVFNHQNHNAKDIFLGNNITSEELFGIMIDGTSVWLKDIWKCSPGLRMIVSENDSNIIGEGRDKDNTVRSKSNDGKEKNISIDNLMEKTRENELLVATLIATVSFTSGITVPGGFVADKGPDQGAAILTRNTAFRAFVILNAISMFFSCLAVFYHLAESIFGSTATHVADTRKHFKEMRLHQLFIIFAMMAMIGAFLSGTYTVLHSDRNLAISACVVPVAVSAYLGLTYIANSQLLNSFMLERKSSNFLKKYVYKSRCI</sequence>
<proteinExistence type="predicted"/>
<dbReference type="PANTHER" id="PTHR24186">
    <property type="entry name" value="PROTEIN PHOSPHATASE 1 REGULATORY SUBUNIT"/>
    <property type="match status" value="1"/>
</dbReference>
<evidence type="ECO:0000259" key="10">
    <source>
        <dbReference type="Pfam" id="PF13962"/>
    </source>
</evidence>
<evidence type="ECO:0000313" key="12">
    <source>
        <dbReference type="Proteomes" id="UP001168877"/>
    </source>
</evidence>
<keyword evidence="2 9" id="KW-0812">Transmembrane</keyword>
<evidence type="ECO:0000256" key="5">
    <source>
        <dbReference type="ARBA" id="ARBA00023043"/>
    </source>
</evidence>
<keyword evidence="5 7" id="KW-0040">ANK repeat</keyword>
<keyword evidence="12" id="KW-1185">Reference proteome</keyword>
<evidence type="ECO:0000256" key="1">
    <source>
        <dbReference type="ARBA" id="ARBA00004141"/>
    </source>
</evidence>
<dbReference type="Pfam" id="PF13962">
    <property type="entry name" value="PGG"/>
    <property type="match status" value="1"/>
</dbReference>
<dbReference type="SUPFAM" id="SSF48403">
    <property type="entry name" value="Ankyrin repeat"/>
    <property type="match status" value="1"/>
</dbReference>
<dbReference type="PROSITE" id="PS50088">
    <property type="entry name" value="ANK_REPEAT"/>
    <property type="match status" value="4"/>
</dbReference>
<evidence type="ECO:0000313" key="11">
    <source>
        <dbReference type="EMBL" id="KAK0606018.1"/>
    </source>
</evidence>
<feature type="transmembrane region" description="Helical" evidence="9">
    <location>
        <begin position="625"/>
        <end position="646"/>
    </location>
</feature>
<feature type="compositionally biased region" description="Polar residues" evidence="8">
    <location>
        <begin position="13"/>
        <end position="29"/>
    </location>
</feature>
<feature type="transmembrane region" description="Helical" evidence="9">
    <location>
        <begin position="652"/>
        <end position="673"/>
    </location>
</feature>
<evidence type="ECO:0000256" key="9">
    <source>
        <dbReference type="SAM" id="Phobius"/>
    </source>
</evidence>
<dbReference type="InterPro" id="IPR002110">
    <property type="entry name" value="Ankyrin_rpt"/>
</dbReference>
<protein>
    <recommendedName>
        <fullName evidence="10">PGG domain-containing protein</fullName>
    </recommendedName>
</protein>